<accession>A0A397IEK0</accession>
<dbReference type="OrthoDB" id="2409328at2759"/>
<name>A0A397IEK0_9GLOM</name>
<comment type="caution">
    <text evidence="1">The sequence shown here is derived from an EMBL/GenBank/DDBJ whole genome shotgun (WGS) entry which is preliminary data.</text>
</comment>
<gene>
    <name evidence="1" type="ORF">Glove_226g28</name>
</gene>
<dbReference type="EMBL" id="PQFF01000209">
    <property type="protein sequence ID" value="RHZ74321.1"/>
    <property type="molecule type" value="Genomic_DNA"/>
</dbReference>
<evidence type="ECO:0000313" key="2">
    <source>
        <dbReference type="Proteomes" id="UP000266861"/>
    </source>
</evidence>
<sequence length="157" mass="18152">MGRIHKECYSANARYLSDEAIKTSIGRVPDAVNTMSKKYRISHTRAKEYIENRERKQQMIYSCSSQTSIFVNDHLSNTENSSQNIKNVFHLNSQSQDNKMLMHNPADIPDKQAKKRRSKFKSVRVSDLPTIIDTQLERVLNEGEANIENSDRILYTT</sequence>
<organism evidence="1 2">
    <name type="scientific">Diversispora epigaea</name>
    <dbReference type="NCBI Taxonomy" id="1348612"/>
    <lineage>
        <taxon>Eukaryota</taxon>
        <taxon>Fungi</taxon>
        <taxon>Fungi incertae sedis</taxon>
        <taxon>Mucoromycota</taxon>
        <taxon>Glomeromycotina</taxon>
        <taxon>Glomeromycetes</taxon>
        <taxon>Diversisporales</taxon>
        <taxon>Diversisporaceae</taxon>
        <taxon>Diversispora</taxon>
    </lineage>
</organism>
<proteinExistence type="predicted"/>
<keyword evidence="2" id="KW-1185">Reference proteome</keyword>
<dbReference type="AlphaFoldDB" id="A0A397IEK0"/>
<protein>
    <submittedName>
        <fullName evidence="1">Uncharacterized protein</fullName>
    </submittedName>
</protein>
<evidence type="ECO:0000313" key="1">
    <source>
        <dbReference type="EMBL" id="RHZ74321.1"/>
    </source>
</evidence>
<dbReference type="Proteomes" id="UP000266861">
    <property type="component" value="Unassembled WGS sequence"/>
</dbReference>
<reference evidence="1 2" key="1">
    <citation type="submission" date="2018-08" db="EMBL/GenBank/DDBJ databases">
        <title>Genome and evolution of the arbuscular mycorrhizal fungus Diversispora epigaea (formerly Glomus versiforme) and its bacterial endosymbionts.</title>
        <authorList>
            <person name="Sun X."/>
            <person name="Fei Z."/>
            <person name="Harrison M."/>
        </authorList>
    </citation>
    <scope>NUCLEOTIDE SEQUENCE [LARGE SCALE GENOMIC DNA]</scope>
    <source>
        <strain evidence="1 2">IT104</strain>
    </source>
</reference>